<comment type="caution">
    <text evidence="6">The sequence shown here is derived from an EMBL/GenBank/DDBJ whole genome shotgun (WGS) entry which is preliminary data.</text>
</comment>
<dbReference type="Gene3D" id="2.40.50.90">
    <property type="match status" value="1"/>
</dbReference>
<dbReference type="PROSITE" id="PS50830">
    <property type="entry name" value="TNASE_3"/>
    <property type="match status" value="1"/>
</dbReference>
<dbReference type="Proteomes" id="UP000295391">
    <property type="component" value="Unassembled WGS sequence"/>
</dbReference>
<dbReference type="PANTHER" id="PTHR12302:SF3">
    <property type="entry name" value="SERINE_THREONINE-PROTEIN KINASE 31"/>
    <property type="match status" value="1"/>
</dbReference>
<dbReference type="InterPro" id="IPR016071">
    <property type="entry name" value="Staphylococal_nuclease_OB-fold"/>
</dbReference>
<proteinExistence type="predicted"/>
<dbReference type="SMART" id="SM00318">
    <property type="entry name" value="SNc"/>
    <property type="match status" value="1"/>
</dbReference>
<dbReference type="GO" id="GO:0016787">
    <property type="term" value="F:hydrolase activity"/>
    <property type="evidence" value="ECO:0007669"/>
    <property type="project" value="UniProtKB-KW"/>
</dbReference>
<dbReference type="InterPro" id="IPR035437">
    <property type="entry name" value="SNase_OB-fold_sf"/>
</dbReference>
<feature type="chain" id="PRO_5020440412" evidence="4">
    <location>
        <begin position="28"/>
        <end position="271"/>
    </location>
</feature>
<evidence type="ECO:0000256" key="1">
    <source>
        <dbReference type="ARBA" id="ARBA00022722"/>
    </source>
</evidence>
<dbReference type="PANTHER" id="PTHR12302">
    <property type="entry name" value="EBNA2 BINDING PROTEIN P100"/>
    <property type="match status" value="1"/>
</dbReference>
<dbReference type="PROSITE" id="PS51257">
    <property type="entry name" value="PROKAR_LIPOPROTEIN"/>
    <property type="match status" value="1"/>
</dbReference>
<keyword evidence="2" id="KW-0255">Endonuclease</keyword>
<evidence type="ECO:0000259" key="5">
    <source>
        <dbReference type="PROSITE" id="PS50830"/>
    </source>
</evidence>
<protein>
    <submittedName>
        <fullName evidence="6">Nuclease-like protein</fullName>
    </submittedName>
</protein>
<accession>A0A4R6VIX0</accession>
<evidence type="ECO:0000256" key="2">
    <source>
        <dbReference type="ARBA" id="ARBA00022759"/>
    </source>
</evidence>
<evidence type="ECO:0000313" key="7">
    <source>
        <dbReference type="Proteomes" id="UP000295391"/>
    </source>
</evidence>
<dbReference type="Pfam" id="PF00565">
    <property type="entry name" value="SNase"/>
    <property type="match status" value="1"/>
</dbReference>
<name>A0A4R6VIX0_9HYPH</name>
<gene>
    <name evidence="6" type="ORF">ATL17_2623</name>
</gene>
<evidence type="ECO:0000313" key="6">
    <source>
        <dbReference type="EMBL" id="TDQ61526.1"/>
    </source>
</evidence>
<sequence>MKFAKQFGAIFVAGFFFATNYAMSAYACDTLTPGPKGRVVEITDGDTLILDNSQKVRLIGMQAPKLPLGRIGFETWPLAPEAKDFLADFTLGEDVQVFYGSTRKDRHGRILGHVFVDGDKKQWAQKAVIANGLARVYSFDDNRHCLDELYAAERQARVDRKGIWALEYYQIRQADKPNQLVKLAGRYELVEGRVFDVGSSGGRVYLNFGRDWDTDFTVVIQRGALSAFKKADFDPRKLANALIRVRGWVDDHDGPRIDVTHPEQIEILAAQ</sequence>
<reference evidence="6 7" key="1">
    <citation type="submission" date="2019-03" db="EMBL/GenBank/DDBJ databases">
        <title>Genomic Encyclopedia of Type Strains, Phase III (KMG-III): the genomes of soil and plant-associated and newly described type strains.</title>
        <authorList>
            <person name="Whitman W."/>
        </authorList>
    </citation>
    <scope>NUCLEOTIDE SEQUENCE [LARGE SCALE GENOMIC DNA]</scope>
    <source>
        <strain evidence="6 7">CGMCC 1.7002</strain>
    </source>
</reference>
<dbReference type="SUPFAM" id="SSF50199">
    <property type="entry name" value="Staphylococcal nuclease"/>
    <property type="match status" value="1"/>
</dbReference>
<dbReference type="AlphaFoldDB" id="A0A4R6VIX0"/>
<keyword evidence="7" id="KW-1185">Reference proteome</keyword>
<keyword evidence="4" id="KW-0732">Signal</keyword>
<feature type="domain" description="TNase-like" evidence="5">
    <location>
        <begin position="33"/>
        <end position="166"/>
    </location>
</feature>
<evidence type="ECO:0000256" key="3">
    <source>
        <dbReference type="ARBA" id="ARBA00022801"/>
    </source>
</evidence>
<evidence type="ECO:0000256" key="4">
    <source>
        <dbReference type="SAM" id="SignalP"/>
    </source>
</evidence>
<keyword evidence="1" id="KW-0540">Nuclease</keyword>
<dbReference type="EMBL" id="SNYR01000003">
    <property type="protein sequence ID" value="TDQ61526.1"/>
    <property type="molecule type" value="Genomic_DNA"/>
</dbReference>
<keyword evidence="3" id="KW-0378">Hydrolase</keyword>
<dbReference type="GO" id="GO:0004519">
    <property type="term" value="F:endonuclease activity"/>
    <property type="evidence" value="ECO:0007669"/>
    <property type="project" value="UniProtKB-KW"/>
</dbReference>
<feature type="signal peptide" evidence="4">
    <location>
        <begin position="1"/>
        <end position="27"/>
    </location>
</feature>
<organism evidence="6 7">
    <name type="scientific">Maritalea mobilis</name>
    <dbReference type="NCBI Taxonomy" id="483324"/>
    <lineage>
        <taxon>Bacteria</taxon>
        <taxon>Pseudomonadati</taxon>
        <taxon>Pseudomonadota</taxon>
        <taxon>Alphaproteobacteria</taxon>
        <taxon>Hyphomicrobiales</taxon>
        <taxon>Devosiaceae</taxon>
        <taxon>Maritalea</taxon>
    </lineage>
</organism>